<reference evidence="4 5" key="1">
    <citation type="submission" date="2018-03" db="EMBL/GenBank/DDBJ databases">
        <title>Bacteriophage NCPPB3778 and a type I-E CRISPR drive the evolution of the US Biological Select Agent, Rathayibacter toxicus.</title>
        <authorList>
            <person name="Davis E.W.II."/>
            <person name="Tabima J.F."/>
            <person name="Weisberg A.J."/>
            <person name="Dantas Lopes L."/>
            <person name="Wiseman M.S."/>
            <person name="Wiseman M.S."/>
            <person name="Pupko T."/>
            <person name="Belcher M.S."/>
            <person name="Sechler A.J."/>
            <person name="Tancos M.A."/>
            <person name="Schroeder B.K."/>
            <person name="Murray T.D."/>
            <person name="Luster D.G."/>
            <person name="Schneider W.L."/>
            <person name="Rogers E."/>
            <person name="Andreote F.D."/>
            <person name="Grunwald N.J."/>
            <person name="Putnam M.L."/>
            <person name="Chang J.H."/>
        </authorList>
    </citation>
    <scope>NUCLEOTIDE SEQUENCE [LARGE SCALE GENOMIC DNA]</scope>
    <source>
        <strain evidence="4 5">DSM 15932</strain>
    </source>
</reference>
<feature type="DNA-binding region" description="H-T-H motif" evidence="2">
    <location>
        <begin position="50"/>
        <end position="69"/>
    </location>
</feature>
<protein>
    <submittedName>
        <fullName evidence="4">TetR/AcrR family transcriptional regulator</fullName>
    </submittedName>
</protein>
<dbReference type="InterPro" id="IPR036271">
    <property type="entry name" value="Tet_transcr_reg_TetR-rel_C_sf"/>
</dbReference>
<dbReference type="Proteomes" id="UP000285317">
    <property type="component" value="Chromosome"/>
</dbReference>
<gene>
    <name evidence="4" type="ORF">C1I64_19870</name>
</gene>
<dbReference type="AlphaFoldDB" id="A0A3T0T642"/>
<keyword evidence="1 2" id="KW-0238">DNA-binding</keyword>
<dbReference type="PANTHER" id="PTHR30328">
    <property type="entry name" value="TRANSCRIPTIONAL REPRESSOR"/>
    <property type="match status" value="1"/>
</dbReference>
<dbReference type="GO" id="GO:0006355">
    <property type="term" value="P:regulation of DNA-templated transcription"/>
    <property type="evidence" value="ECO:0007669"/>
    <property type="project" value="UniProtKB-ARBA"/>
</dbReference>
<evidence type="ECO:0000256" key="1">
    <source>
        <dbReference type="ARBA" id="ARBA00023125"/>
    </source>
</evidence>
<dbReference type="SUPFAM" id="SSF46689">
    <property type="entry name" value="Homeodomain-like"/>
    <property type="match status" value="1"/>
</dbReference>
<feature type="domain" description="HTH tetR-type" evidence="3">
    <location>
        <begin position="27"/>
        <end position="87"/>
    </location>
</feature>
<dbReference type="EMBL" id="CP028137">
    <property type="protein sequence ID" value="AZZ54063.1"/>
    <property type="molecule type" value="Genomic_DNA"/>
</dbReference>
<dbReference type="InterPro" id="IPR009057">
    <property type="entry name" value="Homeodomain-like_sf"/>
</dbReference>
<dbReference type="InterPro" id="IPR050109">
    <property type="entry name" value="HTH-type_TetR-like_transc_reg"/>
</dbReference>
<accession>A0A3T0T642</accession>
<proteinExistence type="predicted"/>
<dbReference type="Pfam" id="PF00440">
    <property type="entry name" value="TetR_N"/>
    <property type="match status" value="1"/>
</dbReference>
<dbReference type="GO" id="GO:0003677">
    <property type="term" value="F:DNA binding"/>
    <property type="evidence" value="ECO:0007669"/>
    <property type="project" value="UniProtKB-UniRule"/>
</dbReference>
<evidence type="ECO:0000259" key="3">
    <source>
        <dbReference type="PROSITE" id="PS50977"/>
    </source>
</evidence>
<name>A0A3T0T642_9MICO</name>
<dbReference type="PANTHER" id="PTHR30328:SF54">
    <property type="entry name" value="HTH-TYPE TRANSCRIPTIONAL REPRESSOR SCO4008"/>
    <property type="match status" value="1"/>
</dbReference>
<dbReference type="PRINTS" id="PR00455">
    <property type="entry name" value="HTHTETR"/>
</dbReference>
<dbReference type="PROSITE" id="PS50977">
    <property type="entry name" value="HTH_TETR_2"/>
    <property type="match status" value="1"/>
</dbReference>
<dbReference type="InterPro" id="IPR041467">
    <property type="entry name" value="Sco4008_C"/>
</dbReference>
<evidence type="ECO:0000313" key="4">
    <source>
        <dbReference type="EMBL" id="AZZ54063.1"/>
    </source>
</evidence>
<dbReference type="SUPFAM" id="SSF48498">
    <property type="entry name" value="Tetracyclin repressor-like, C-terminal domain"/>
    <property type="match status" value="1"/>
</dbReference>
<dbReference type="Pfam" id="PF17926">
    <property type="entry name" value="TetR_C_21"/>
    <property type="match status" value="1"/>
</dbReference>
<dbReference type="Gene3D" id="1.10.357.10">
    <property type="entry name" value="Tetracycline Repressor, domain 2"/>
    <property type="match status" value="1"/>
</dbReference>
<organism evidence="4 5">
    <name type="scientific">Rathayibacter festucae DSM 15932</name>
    <dbReference type="NCBI Taxonomy" id="1328866"/>
    <lineage>
        <taxon>Bacteria</taxon>
        <taxon>Bacillati</taxon>
        <taxon>Actinomycetota</taxon>
        <taxon>Actinomycetes</taxon>
        <taxon>Micrococcales</taxon>
        <taxon>Microbacteriaceae</taxon>
        <taxon>Rathayibacter</taxon>
    </lineage>
</organism>
<sequence>MGIDECTVRAPGGVSVSEKKIEHDATVPARERILRAATAEFAEHGFAGARVDRVAAAAGLNKERLYAYYGGKRGLFVATVVGALEALDATLLAEAADLPDLAGRMFDHVWDRPEFLRLLTWARLEGGGVWEEAGERLGGIPAPEARVLEWQRDGTVDASWSAEDLFIALLGLCEIWHLTPFAQRGGDGTRERRRAFVVHVATLVGSPAGVSPRS</sequence>
<dbReference type="KEGG" id="rfs:C1I64_19870"/>
<dbReference type="InterPro" id="IPR001647">
    <property type="entry name" value="HTH_TetR"/>
</dbReference>
<evidence type="ECO:0000313" key="5">
    <source>
        <dbReference type="Proteomes" id="UP000285317"/>
    </source>
</evidence>
<evidence type="ECO:0000256" key="2">
    <source>
        <dbReference type="PROSITE-ProRule" id="PRU00335"/>
    </source>
</evidence>